<sequence length="140" mass="15439">MATATTETERDIPQAAKEAVRQTAEEAWAMPPVKLGDKILFAPDLAEMKYPESRGRCMGFVTKIGRRTVDVLCLVTGGFRPRVSCRHVDDPLLPSNPQWLEEPDTGVFQPADSEVQLQRLQTTVDSLQASVASLLAKKKS</sequence>
<dbReference type="AlphaFoldDB" id="A0A0F9I4D0"/>
<proteinExistence type="predicted"/>
<protein>
    <submittedName>
        <fullName evidence="1">Uncharacterized protein</fullName>
    </submittedName>
</protein>
<name>A0A0F9I4D0_9ZZZZ</name>
<dbReference type="EMBL" id="LAZR01015132">
    <property type="protein sequence ID" value="KKM14499.1"/>
    <property type="molecule type" value="Genomic_DNA"/>
</dbReference>
<organism evidence="1">
    <name type="scientific">marine sediment metagenome</name>
    <dbReference type="NCBI Taxonomy" id="412755"/>
    <lineage>
        <taxon>unclassified sequences</taxon>
        <taxon>metagenomes</taxon>
        <taxon>ecological metagenomes</taxon>
    </lineage>
</organism>
<reference evidence="1" key="1">
    <citation type="journal article" date="2015" name="Nature">
        <title>Complex archaea that bridge the gap between prokaryotes and eukaryotes.</title>
        <authorList>
            <person name="Spang A."/>
            <person name="Saw J.H."/>
            <person name="Jorgensen S.L."/>
            <person name="Zaremba-Niedzwiedzka K."/>
            <person name="Martijn J."/>
            <person name="Lind A.E."/>
            <person name="van Eijk R."/>
            <person name="Schleper C."/>
            <person name="Guy L."/>
            <person name="Ettema T.J."/>
        </authorList>
    </citation>
    <scope>NUCLEOTIDE SEQUENCE</scope>
</reference>
<comment type="caution">
    <text evidence="1">The sequence shown here is derived from an EMBL/GenBank/DDBJ whole genome shotgun (WGS) entry which is preliminary data.</text>
</comment>
<accession>A0A0F9I4D0</accession>
<evidence type="ECO:0000313" key="1">
    <source>
        <dbReference type="EMBL" id="KKM14499.1"/>
    </source>
</evidence>
<gene>
    <name evidence="1" type="ORF">LCGC14_1705530</name>
</gene>